<keyword evidence="13" id="KW-0808">Transferase</keyword>
<keyword evidence="13" id="KW-0548">Nucleotidyltransferase</keyword>
<feature type="compositionally biased region" description="Low complexity" evidence="16">
    <location>
        <begin position="500"/>
        <end position="518"/>
    </location>
</feature>
<evidence type="ECO:0000256" key="5">
    <source>
        <dbReference type="ARBA" id="ARBA00022723"/>
    </source>
</evidence>
<dbReference type="PROSITE" id="PS50994">
    <property type="entry name" value="INTEGRASE"/>
    <property type="match status" value="1"/>
</dbReference>
<dbReference type="PANTHER" id="PTHR42648">
    <property type="entry name" value="TRANSPOSASE, PUTATIVE-RELATED"/>
    <property type="match status" value="1"/>
</dbReference>
<evidence type="ECO:0000256" key="2">
    <source>
        <dbReference type="ARBA" id="ARBA00022612"/>
    </source>
</evidence>
<dbReference type="GO" id="GO:0003964">
    <property type="term" value="F:RNA-directed DNA polymerase activity"/>
    <property type="evidence" value="ECO:0007669"/>
    <property type="project" value="UniProtKB-KW"/>
</dbReference>
<dbReference type="SUPFAM" id="SSF53098">
    <property type="entry name" value="Ribonuclease H-like"/>
    <property type="match status" value="1"/>
</dbReference>
<keyword evidence="12" id="KW-0695">RNA-directed DNA polymerase</keyword>
<dbReference type="GO" id="GO:0006508">
    <property type="term" value="P:proteolysis"/>
    <property type="evidence" value="ECO:0007669"/>
    <property type="project" value="UniProtKB-KW"/>
</dbReference>
<dbReference type="PANTHER" id="PTHR42648:SF11">
    <property type="entry name" value="TRANSPOSON TY4-P GAG-POL POLYPROTEIN"/>
    <property type="match status" value="1"/>
</dbReference>
<evidence type="ECO:0000256" key="11">
    <source>
        <dbReference type="ARBA" id="ARBA00022908"/>
    </source>
</evidence>
<comment type="function">
    <text evidence="1">The aspartyl protease (PR) mediates the proteolytic cleavages of the Gag and Gag-Pol polyproteins after assembly of the VLP.</text>
</comment>
<dbReference type="InterPro" id="IPR054722">
    <property type="entry name" value="PolX-like_BBD"/>
</dbReference>
<evidence type="ECO:0000256" key="10">
    <source>
        <dbReference type="ARBA" id="ARBA00022842"/>
    </source>
</evidence>
<keyword evidence="5" id="KW-0479">Metal-binding</keyword>
<dbReference type="GO" id="GO:0003676">
    <property type="term" value="F:nucleic acid binding"/>
    <property type="evidence" value="ECO:0007669"/>
    <property type="project" value="InterPro"/>
</dbReference>
<dbReference type="Pfam" id="PF25597">
    <property type="entry name" value="SH3_retrovirus"/>
    <property type="match status" value="1"/>
</dbReference>
<gene>
    <name evidence="18" type="ORF">B5M09_011854</name>
</gene>
<comment type="caution">
    <text evidence="18">The sequence shown here is derived from an EMBL/GenBank/DDBJ whole genome shotgun (WGS) entry which is preliminary data.</text>
</comment>
<reference evidence="18" key="1">
    <citation type="submission" date="2018-07" db="EMBL/GenBank/DDBJ databases">
        <title>Annotation of Aphanomyces astaci genome assembly.</title>
        <authorList>
            <person name="Studholme D.J."/>
        </authorList>
    </citation>
    <scope>NUCLEOTIDE SEQUENCE [LARGE SCALE GENOMIC DNA]</scope>
    <source>
        <strain evidence="18">Pc</strain>
    </source>
</reference>
<evidence type="ECO:0000256" key="8">
    <source>
        <dbReference type="ARBA" id="ARBA00022801"/>
    </source>
</evidence>
<dbReference type="GO" id="GO:0006310">
    <property type="term" value="P:DNA recombination"/>
    <property type="evidence" value="ECO:0007669"/>
    <property type="project" value="UniProtKB-KW"/>
</dbReference>
<sequence>MSLPPATSRAALPFTQRLLGAENFDEWFFELTSVILAGEDLTEMATHCAQVETATSMKGLRRAYKVLLNDCKRIRQHQAEAAALPAGSPPLPPLTLDAHPPLGPELTEWLADNRSTDEAIAKSIRNHVDELIKLEKTAIARSCALVYASLSPTVQRDAAAMAQRDAAAGIRDECAHCIISSLRRKFSSDEQKHATAISVYQRLHTFKFKPHVSLDVNLQAFDKMRTAVEKLEGRPLSDSHLASALLAALPECIAPDLFVWRGAQPSIPYKNMRQLLEQHWPGLVTKYPHYLGPAPIAAAAPVHGSATATATTRSSALALPAFRDGTSQREGYGQAATVPWGIQGQDPMADWCGYCLSSGSHSTYTCTKLSRAFHQNAVRQDFVFPPGWAAIPPGELPQSYASLDYGAYRDDQRGRSPFRQSASRYRSRSGDRYRDYREDRGYYRDDRGYYRDDRGSYRDGSGANQDDRRHRSRSHSMYADRRHRSRSRSAPPVDQGYAHQASTPQRSQSRSASRGSTPDGHQLHVIGRGTVRLEVAGINDDTLVIYLQDVYHIPDLHFNLFSVGRALHMDRHKIVSITPQEWTLATYDGEFTATYDEATGFEFEEIQALQMDNAKEYVKLGARIQSEYGTRLTYTNAYTPTQNPVAERRMGMIVTMARSMLLHGNLPQFLWGEAISHAVLLMNILPSTTIGGDTPYRLWHQSHPDYARLRVFGCVAYAHVNIPMRVNKLSPRGMLCMYIGLPETSRGFKLLNIDTHYVLTSRDVTFVEHQFPLLKSVEDVKRLRRRFMDAASTLIWGGRDIHVALIWGGWDISPHPTWGGRYDLTSTHTWGGFTSWVNRYSVASPCRT</sequence>
<evidence type="ECO:0000256" key="1">
    <source>
        <dbReference type="ARBA" id="ARBA00002180"/>
    </source>
</evidence>
<evidence type="ECO:0000256" key="7">
    <source>
        <dbReference type="ARBA" id="ARBA00022759"/>
    </source>
</evidence>
<keyword evidence="4" id="KW-0540">Nuclease</keyword>
<dbReference type="InterPro" id="IPR001584">
    <property type="entry name" value="Integrase_cat-core"/>
</dbReference>
<keyword evidence="9" id="KW-0067">ATP-binding</keyword>
<dbReference type="InterPro" id="IPR057670">
    <property type="entry name" value="SH3_retrovirus"/>
</dbReference>
<keyword evidence="7" id="KW-0255">Endonuclease</keyword>
<keyword evidence="15" id="KW-0233">DNA recombination</keyword>
<dbReference type="GO" id="GO:0003887">
    <property type="term" value="F:DNA-directed DNA polymerase activity"/>
    <property type="evidence" value="ECO:0007669"/>
    <property type="project" value="UniProtKB-KW"/>
</dbReference>
<dbReference type="InterPro" id="IPR012337">
    <property type="entry name" value="RNaseH-like_sf"/>
</dbReference>
<dbReference type="Gene3D" id="3.30.420.10">
    <property type="entry name" value="Ribonuclease H-like superfamily/Ribonuclease H"/>
    <property type="match status" value="1"/>
</dbReference>
<dbReference type="GO" id="GO:0008233">
    <property type="term" value="F:peptidase activity"/>
    <property type="evidence" value="ECO:0007669"/>
    <property type="project" value="UniProtKB-KW"/>
</dbReference>
<dbReference type="EMBL" id="MZMZ02000245">
    <property type="protein sequence ID" value="RQM31122.1"/>
    <property type="molecule type" value="Genomic_DNA"/>
</dbReference>
<evidence type="ECO:0000313" key="19">
    <source>
        <dbReference type="Proteomes" id="UP000284702"/>
    </source>
</evidence>
<keyword evidence="19" id="KW-1185">Reference proteome</keyword>
<dbReference type="Proteomes" id="UP000284702">
    <property type="component" value="Unassembled WGS sequence"/>
</dbReference>
<dbReference type="GO" id="GO:0004519">
    <property type="term" value="F:endonuclease activity"/>
    <property type="evidence" value="ECO:0007669"/>
    <property type="project" value="UniProtKB-KW"/>
</dbReference>
<evidence type="ECO:0000256" key="6">
    <source>
        <dbReference type="ARBA" id="ARBA00022741"/>
    </source>
</evidence>
<name>A0A3R8DPV8_APHAT</name>
<keyword evidence="11" id="KW-0229">DNA integration</keyword>
<protein>
    <recommendedName>
        <fullName evidence="17">Integrase catalytic domain-containing protein</fullName>
    </recommendedName>
</protein>
<evidence type="ECO:0000256" key="9">
    <source>
        <dbReference type="ARBA" id="ARBA00022840"/>
    </source>
</evidence>
<evidence type="ECO:0000256" key="13">
    <source>
        <dbReference type="ARBA" id="ARBA00022932"/>
    </source>
</evidence>
<evidence type="ECO:0000256" key="3">
    <source>
        <dbReference type="ARBA" id="ARBA00022670"/>
    </source>
</evidence>
<dbReference type="AlphaFoldDB" id="A0A3R8DPV8"/>
<proteinExistence type="predicted"/>
<dbReference type="GO" id="GO:0005524">
    <property type="term" value="F:ATP binding"/>
    <property type="evidence" value="ECO:0007669"/>
    <property type="project" value="UniProtKB-KW"/>
</dbReference>
<evidence type="ECO:0000313" key="18">
    <source>
        <dbReference type="EMBL" id="RQM31122.1"/>
    </source>
</evidence>
<evidence type="ECO:0000256" key="14">
    <source>
        <dbReference type="ARBA" id="ARBA00023113"/>
    </source>
</evidence>
<dbReference type="GO" id="GO:0046872">
    <property type="term" value="F:metal ion binding"/>
    <property type="evidence" value="ECO:0007669"/>
    <property type="project" value="UniProtKB-KW"/>
</dbReference>
<organism evidence="18 19">
    <name type="scientific">Aphanomyces astaci</name>
    <name type="common">Crayfish plague agent</name>
    <dbReference type="NCBI Taxonomy" id="112090"/>
    <lineage>
        <taxon>Eukaryota</taxon>
        <taxon>Sar</taxon>
        <taxon>Stramenopiles</taxon>
        <taxon>Oomycota</taxon>
        <taxon>Saprolegniomycetes</taxon>
        <taxon>Saprolegniales</taxon>
        <taxon>Verrucalvaceae</taxon>
        <taxon>Aphanomyces</taxon>
    </lineage>
</organism>
<keyword evidence="6" id="KW-0547">Nucleotide-binding</keyword>
<dbReference type="InterPro" id="IPR036397">
    <property type="entry name" value="RNaseH_sf"/>
</dbReference>
<dbReference type="InterPro" id="IPR039537">
    <property type="entry name" value="Retrotran_Ty1/copia-like"/>
</dbReference>
<keyword evidence="10" id="KW-0460">Magnesium</keyword>
<keyword evidence="8" id="KW-0378">Hydrolase</keyword>
<keyword evidence="13" id="KW-0239">DNA-directed DNA polymerase</keyword>
<keyword evidence="2" id="KW-1188">Viral release from host cell</keyword>
<dbReference type="Pfam" id="PF22936">
    <property type="entry name" value="Pol_BBD"/>
    <property type="match status" value="1"/>
</dbReference>
<dbReference type="GO" id="GO:0015074">
    <property type="term" value="P:DNA integration"/>
    <property type="evidence" value="ECO:0007669"/>
    <property type="project" value="UniProtKB-KW"/>
</dbReference>
<evidence type="ECO:0000256" key="12">
    <source>
        <dbReference type="ARBA" id="ARBA00022918"/>
    </source>
</evidence>
<keyword evidence="14" id="KW-0917">Virion maturation</keyword>
<dbReference type="VEuPathDB" id="FungiDB:H257_18612"/>
<evidence type="ECO:0000256" key="15">
    <source>
        <dbReference type="ARBA" id="ARBA00023172"/>
    </source>
</evidence>
<feature type="region of interest" description="Disordered" evidence="16">
    <location>
        <begin position="408"/>
        <end position="525"/>
    </location>
</feature>
<dbReference type="VEuPathDB" id="FungiDB:H257_17247"/>
<feature type="domain" description="Integrase catalytic" evidence="17">
    <location>
        <begin position="607"/>
        <end position="703"/>
    </location>
</feature>
<accession>A0A3R8DPV8</accession>
<feature type="compositionally biased region" description="Basic and acidic residues" evidence="16">
    <location>
        <begin position="428"/>
        <end position="457"/>
    </location>
</feature>
<evidence type="ECO:0000256" key="4">
    <source>
        <dbReference type="ARBA" id="ARBA00022722"/>
    </source>
</evidence>
<evidence type="ECO:0000256" key="16">
    <source>
        <dbReference type="SAM" id="MobiDB-lite"/>
    </source>
</evidence>
<evidence type="ECO:0000259" key="17">
    <source>
        <dbReference type="PROSITE" id="PS50994"/>
    </source>
</evidence>
<keyword evidence="3" id="KW-0645">Protease</keyword>